<dbReference type="SMART" id="SM00320">
    <property type="entry name" value="WD40"/>
    <property type="match status" value="5"/>
</dbReference>
<dbReference type="PROSITE" id="PS50294">
    <property type="entry name" value="WD_REPEATS_REGION"/>
    <property type="match status" value="1"/>
</dbReference>
<dbReference type="Gene3D" id="2.130.10.10">
    <property type="entry name" value="YVTN repeat-like/Quinoprotein amine dehydrogenase"/>
    <property type="match status" value="2"/>
</dbReference>
<keyword evidence="5" id="KW-1185">Reference proteome</keyword>
<protein>
    <submittedName>
        <fullName evidence="4">WD40/YVTN repeat-like-containing domain,WD40 repeat, conserved site,WD40 repeat,WD40-repeat-containing</fullName>
    </submittedName>
</protein>
<feature type="repeat" description="WD" evidence="3">
    <location>
        <begin position="268"/>
        <end position="310"/>
    </location>
</feature>
<dbReference type="InterPro" id="IPR019775">
    <property type="entry name" value="WD40_repeat_CS"/>
</dbReference>
<dbReference type="PANTHER" id="PTHR19854:SF1">
    <property type="entry name" value="GUANINE NUCLEOTIDE-BINDING PROTEIN SUBUNIT BETA-LIKE PROTEIN 1"/>
    <property type="match status" value="1"/>
</dbReference>
<gene>
    <name evidence="4" type="ORF">CINCED_3A000513</name>
</gene>
<keyword evidence="2" id="KW-0677">Repeat</keyword>
<dbReference type="InterPro" id="IPR001680">
    <property type="entry name" value="WD40_rpt"/>
</dbReference>
<proteinExistence type="predicted"/>
<keyword evidence="1 3" id="KW-0853">WD repeat</keyword>
<dbReference type="PROSITE" id="PS50082">
    <property type="entry name" value="WD_REPEATS_2"/>
    <property type="match status" value="1"/>
</dbReference>
<dbReference type="EMBL" id="CABPRJ010002376">
    <property type="protein sequence ID" value="VVC44131.1"/>
    <property type="molecule type" value="Genomic_DNA"/>
</dbReference>
<organism evidence="4 5">
    <name type="scientific">Cinara cedri</name>
    <dbReference type="NCBI Taxonomy" id="506608"/>
    <lineage>
        <taxon>Eukaryota</taxon>
        <taxon>Metazoa</taxon>
        <taxon>Ecdysozoa</taxon>
        <taxon>Arthropoda</taxon>
        <taxon>Hexapoda</taxon>
        <taxon>Insecta</taxon>
        <taxon>Pterygota</taxon>
        <taxon>Neoptera</taxon>
        <taxon>Paraneoptera</taxon>
        <taxon>Hemiptera</taxon>
        <taxon>Sternorrhyncha</taxon>
        <taxon>Aphidomorpha</taxon>
        <taxon>Aphidoidea</taxon>
        <taxon>Aphididae</taxon>
        <taxon>Lachninae</taxon>
        <taxon>Cinara</taxon>
    </lineage>
</organism>
<dbReference type="InterPro" id="IPR036322">
    <property type="entry name" value="WD40_repeat_dom_sf"/>
</dbReference>
<dbReference type="OrthoDB" id="7668193at2759"/>
<evidence type="ECO:0000256" key="2">
    <source>
        <dbReference type="ARBA" id="ARBA00022737"/>
    </source>
</evidence>
<dbReference type="SUPFAM" id="SSF50978">
    <property type="entry name" value="WD40 repeat-like"/>
    <property type="match status" value="1"/>
</dbReference>
<name>A0A5E4NP27_9HEMI</name>
<dbReference type="AlphaFoldDB" id="A0A5E4NP27"/>
<dbReference type="PROSITE" id="PS00678">
    <property type="entry name" value="WD_REPEATS_1"/>
    <property type="match status" value="1"/>
</dbReference>
<evidence type="ECO:0000313" key="5">
    <source>
        <dbReference type="Proteomes" id="UP000325440"/>
    </source>
</evidence>
<evidence type="ECO:0000256" key="1">
    <source>
        <dbReference type="ARBA" id="ARBA00022574"/>
    </source>
</evidence>
<dbReference type="PANTHER" id="PTHR19854">
    <property type="entry name" value="TRANSDUCIN BETA-LIKE 3"/>
    <property type="match status" value="1"/>
</dbReference>
<evidence type="ECO:0000256" key="3">
    <source>
        <dbReference type="PROSITE-ProRule" id="PRU00221"/>
    </source>
</evidence>
<reference evidence="4 5" key="1">
    <citation type="submission" date="2019-08" db="EMBL/GenBank/DDBJ databases">
        <authorList>
            <person name="Alioto T."/>
            <person name="Alioto T."/>
            <person name="Gomez Garrido J."/>
        </authorList>
    </citation>
    <scope>NUCLEOTIDE SEQUENCE [LARGE SCALE GENOMIC DNA]</scope>
</reference>
<accession>A0A5E4NP27</accession>
<dbReference type="Pfam" id="PF00400">
    <property type="entry name" value="WD40"/>
    <property type="match status" value="1"/>
</dbReference>
<dbReference type="Proteomes" id="UP000325440">
    <property type="component" value="Unassembled WGS sequence"/>
</dbReference>
<sequence>MSKTAPLPIFTLQCEKYIAQCMLFNLDFHILYAGTQTGEILIYDLESNRLKNVKKANTLCILSLELFKSPNRLVSQNKTGEVQFWQIDGFELVLCYTLSTNEIGFCKLASYKTNMILCKGDKSTVSCFSTITYNKITVIDPQQNDDLGDIMVIKSIDSYVFCGYEANTIVVWKEDCIINMLNFPELECLIALDVDSNVTKGICAGSSNMINSFHIENDQLHFKKSIKITNPGVNTLQVRPDNKIVAAACWDHMVRLFSWKSMKLLVILDSHSTGVLNIVYSESRETFWKAKYILAIANKDNRITLWDVYN</sequence>
<evidence type="ECO:0000313" key="4">
    <source>
        <dbReference type="EMBL" id="VVC44131.1"/>
    </source>
</evidence>
<dbReference type="InterPro" id="IPR015943">
    <property type="entry name" value="WD40/YVTN_repeat-like_dom_sf"/>
</dbReference>